<reference evidence="3" key="1">
    <citation type="journal article" date="2019" name="Int. J. Syst. Evol. Microbiol.">
        <title>The Global Catalogue of Microorganisms (GCM) 10K type strain sequencing project: providing services to taxonomists for standard genome sequencing and annotation.</title>
        <authorList>
            <consortium name="The Broad Institute Genomics Platform"/>
            <consortium name="The Broad Institute Genome Sequencing Center for Infectious Disease"/>
            <person name="Wu L."/>
            <person name="Ma J."/>
        </authorList>
    </citation>
    <scope>NUCLEOTIDE SEQUENCE [LARGE SCALE GENOMIC DNA]</scope>
    <source>
        <strain evidence="3">CGMCC 4.7329</strain>
    </source>
</reference>
<dbReference type="RefSeq" id="WP_189030278.1">
    <property type="nucleotide sequence ID" value="NZ_BMNE01000004.1"/>
</dbReference>
<gene>
    <name evidence="2" type="ORF">GCM10011610_39250</name>
</gene>
<accession>A0ABQ2KJD8</accession>
<keyword evidence="1" id="KW-0812">Transmembrane</keyword>
<feature type="transmembrane region" description="Helical" evidence="1">
    <location>
        <begin position="175"/>
        <end position="194"/>
    </location>
</feature>
<proteinExistence type="predicted"/>
<feature type="transmembrane region" description="Helical" evidence="1">
    <location>
        <begin position="78"/>
        <end position="101"/>
    </location>
</feature>
<feature type="transmembrane region" description="Helical" evidence="1">
    <location>
        <begin position="21"/>
        <end position="41"/>
    </location>
</feature>
<dbReference type="Proteomes" id="UP000658127">
    <property type="component" value="Unassembled WGS sequence"/>
</dbReference>
<comment type="caution">
    <text evidence="2">The sequence shown here is derived from an EMBL/GenBank/DDBJ whole genome shotgun (WGS) entry which is preliminary data.</text>
</comment>
<evidence type="ECO:0008006" key="4">
    <source>
        <dbReference type="Google" id="ProtNLM"/>
    </source>
</evidence>
<evidence type="ECO:0000256" key="1">
    <source>
        <dbReference type="SAM" id="Phobius"/>
    </source>
</evidence>
<feature type="transmembrane region" description="Helical" evidence="1">
    <location>
        <begin position="200"/>
        <end position="221"/>
    </location>
</feature>
<sequence length="225" mass="24547">MTDSERAVPAWQRPSEGESRLSATAAILGIVVVQVLLPSELLPSPGWLLPILELAVLLVLIIANPSRMDREEPWIRGLSLLLAGLISIASAVSALLLLQAIFTGQSDQGAGTLLGSGVLIWTTNVIAFSLWYWEFDRGGPAARATGREPVPDFIFPQMQDPELGGKDWRPEYLDYLYLAFTNAASFAPADVLPLSRWCKMMMMVQSITSLVIGGMIIARAINIIR</sequence>
<keyword evidence="3" id="KW-1185">Reference proteome</keyword>
<protein>
    <recommendedName>
        <fullName evidence="4">DUF1345 domain-containing protein</fullName>
    </recommendedName>
</protein>
<feature type="transmembrane region" description="Helical" evidence="1">
    <location>
        <begin position="47"/>
        <end position="66"/>
    </location>
</feature>
<keyword evidence="1" id="KW-1133">Transmembrane helix</keyword>
<evidence type="ECO:0000313" key="3">
    <source>
        <dbReference type="Proteomes" id="UP000658127"/>
    </source>
</evidence>
<feature type="transmembrane region" description="Helical" evidence="1">
    <location>
        <begin position="113"/>
        <end position="133"/>
    </location>
</feature>
<evidence type="ECO:0000313" key="2">
    <source>
        <dbReference type="EMBL" id="GGN85124.1"/>
    </source>
</evidence>
<organism evidence="2 3">
    <name type="scientific">Nocardia rhizosphaerihabitans</name>
    <dbReference type="NCBI Taxonomy" id="1691570"/>
    <lineage>
        <taxon>Bacteria</taxon>
        <taxon>Bacillati</taxon>
        <taxon>Actinomycetota</taxon>
        <taxon>Actinomycetes</taxon>
        <taxon>Mycobacteriales</taxon>
        <taxon>Nocardiaceae</taxon>
        <taxon>Nocardia</taxon>
    </lineage>
</organism>
<name>A0ABQ2KJD8_9NOCA</name>
<keyword evidence="1" id="KW-0472">Membrane</keyword>
<dbReference type="EMBL" id="BMNE01000004">
    <property type="protein sequence ID" value="GGN85124.1"/>
    <property type="molecule type" value="Genomic_DNA"/>
</dbReference>